<accession>A0A6P8XKX1</accession>
<name>A0A6P8XKX1_DROAB</name>
<dbReference type="GeneID" id="117573163"/>
<proteinExistence type="predicted"/>
<reference evidence="2" key="1">
    <citation type="submission" date="2025-08" db="UniProtKB">
        <authorList>
            <consortium name="RefSeq"/>
        </authorList>
    </citation>
    <scope>IDENTIFICATION</scope>
    <source>
        <strain evidence="2">15112-1751.03</strain>
        <tissue evidence="2">Whole Adult</tissue>
    </source>
</reference>
<organism evidence="1 2">
    <name type="scientific">Drosophila albomicans</name>
    <name type="common">Fruit fly</name>
    <dbReference type="NCBI Taxonomy" id="7291"/>
    <lineage>
        <taxon>Eukaryota</taxon>
        <taxon>Metazoa</taxon>
        <taxon>Ecdysozoa</taxon>
        <taxon>Arthropoda</taxon>
        <taxon>Hexapoda</taxon>
        <taxon>Insecta</taxon>
        <taxon>Pterygota</taxon>
        <taxon>Neoptera</taxon>
        <taxon>Endopterygota</taxon>
        <taxon>Diptera</taxon>
        <taxon>Brachycera</taxon>
        <taxon>Muscomorpha</taxon>
        <taxon>Ephydroidea</taxon>
        <taxon>Drosophilidae</taxon>
        <taxon>Drosophila</taxon>
    </lineage>
</organism>
<dbReference type="Proteomes" id="UP000515160">
    <property type="component" value="Chromosome X"/>
</dbReference>
<sequence>MDKWSDHACGFEMEVDELDEEIVVQHDVNDNSAISSEIRSLIKQFAELKMHFDWDASENALYANLLHVDNPKAVLLMGIRKLKQRVRELSFNVIGSSMANQCEKVLEGKMFLASGQVDLQLDQKATIRIQIDGIDLDILQQFSDFYNLQHGDVKKRAAKRVTFNKFTDVSDEFKSANADNVRSMKFKDLQFKEAAKEKALWCELKKTYQPQFDGQNQ</sequence>
<protein>
    <submittedName>
        <fullName evidence="2">Uncharacterized protein LOC117573163</fullName>
    </submittedName>
</protein>
<evidence type="ECO:0000313" key="2">
    <source>
        <dbReference type="RefSeq" id="XP_034112020.1"/>
    </source>
</evidence>
<dbReference type="RefSeq" id="XP_034112020.1">
    <property type="nucleotide sequence ID" value="XM_034256129.2"/>
</dbReference>
<dbReference type="AlphaFoldDB" id="A0A6P8XKX1"/>
<gene>
    <name evidence="2" type="primary">LOC117573163</name>
</gene>
<evidence type="ECO:0000313" key="1">
    <source>
        <dbReference type="Proteomes" id="UP000515160"/>
    </source>
</evidence>
<keyword evidence="1" id="KW-1185">Reference proteome</keyword>